<dbReference type="EMBL" id="LKMD01000105">
    <property type="protein sequence ID" value="PIA93088.1"/>
    <property type="molecule type" value="Genomic_DNA"/>
</dbReference>
<accession>A0A2G5HKM2</accession>
<dbReference type="AlphaFoldDB" id="A0A2G5HKM2"/>
<feature type="region of interest" description="Disordered" evidence="1">
    <location>
        <begin position="1"/>
        <end position="50"/>
    </location>
</feature>
<evidence type="ECO:0000313" key="2">
    <source>
        <dbReference type="EMBL" id="PIA93088.1"/>
    </source>
</evidence>
<protein>
    <submittedName>
        <fullName evidence="2">Uncharacterized protein</fullName>
    </submittedName>
</protein>
<name>A0A2G5HKM2_CERBT</name>
<dbReference type="Proteomes" id="UP000230605">
    <property type="component" value="Chromosome 4"/>
</dbReference>
<dbReference type="OrthoDB" id="3631484at2759"/>
<evidence type="ECO:0000313" key="3">
    <source>
        <dbReference type="Proteomes" id="UP000230605"/>
    </source>
</evidence>
<sequence length="378" mass="42005">MIQRGPRSVLSSNITVNMVPRKRKSKSTAPAVPPAKKSKKSKREPAPKPYPAVMSLPQEVWDNILKYLWSRDEAKYPAWIESHWIKDFRRVNRTFRDAADDAFVKKYIENLRVYLIASDVRKVFDGLELIGPKNGRPIESYIKGLRFADHRRTSGSIRSGPLATPLNPTELVALRTELMNLIAHIPQVQHVLCKAVDVGPPRVLTPNAGVTVILQLLSHNPNISLTSITLKECELDFNTLRPFLASHSRLQSLKISRVNLRNGSWGSLFASWRDSAPDLSRLELFVLADSNSSWGISPPLAGDWSSYTGSNPIRAFRNPAATVPKKQVESYHLASGKVVCKGRFAVILGTNAILGDKGSTLFDPAITVAAFKERGLLL</sequence>
<evidence type="ECO:0000256" key="1">
    <source>
        <dbReference type="SAM" id="MobiDB-lite"/>
    </source>
</evidence>
<reference evidence="2 3" key="1">
    <citation type="submission" date="2015-10" db="EMBL/GenBank/DDBJ databases">
        <title>The cercosporin biosynthetic gene cluster was horizontally transferred to several fungal lineages and shown to be expanded in Cercospora beticola based on microsynteny with recipient genomes.</title>
        <authorList>
            <person name="De Jonge R."/>
            <person name="Ebert M.K."/>
            <person name="Suttle J.C."/>
            <person name="Jurick Ii W.M."/>
            <person name="Secor G.A."/>
            <person name="Thomma B.P."/>
            <person name="Van De Peer Y."/>
            <person name="Bolton M.D."/>
        </authorList>
    </citation>
    <scope>NUCLEOTIDE SEQUENCE [LARGE SCALE GENOMIC DNA]</scope>
    <source>
        <strain evidence="2 3">09-40</strain>
    </source>
</reference>
<comment type="caution">
    <text evidence="2">The sequence shown here is derived from an EMBL/GenBank/DDBJ whole genome shotgun (WGS) entry which is preliminary data.</text>
</comment>
<proteinExistence type="predicted"/>
<organism evidence="2 3">
    <name type="scientific">Cercospora beticola</name>
    <name type="common">Sugarbeet leaf spot fungus</name>
    <dbReference type="NCBI Taxonomy" id="122368"/>
    <lineage>
        <taxon>Eukaryota</taxon>
        <taxon>Fungi</taxon>
        <taxon>Dikarya</taxon>
        <taxon>Ascomycota</taxon>
        <taxon>Pezizomycotina</taxon>
        <taxon>Dothideomycetes</taxon>
        <taxon>Dothideomycetidae</taxon>
        <taxon>Mycosphaerellales</taxon>
        <taxon>Mycosphaerellaceae</taxon>
        <taxon>Cercospora</taxon>
    </lineage>
</organism>
<gene>
    <name evidence="2" type="ORF">CB0940_05160</name>
</gene>